<name>A0AAN1WKQ3_9GAMM</name>
<dbReference type="EMBL" id="AP023086">
    <property type="protein sequence ID" value="BCD99365.1"/>
    <property type="molecule type" value="Genomic_DNA"/>
</dbReference>
<keyword evidence="7" id="KW-0808">Transferase</keyword>
<feature type="transmembrane region" description="Helical" evidence="5">
    <location>
        <begin position="55"/>
        <end position="77"/>
    </location>
</feature>
<dbReference type="GO" id="GO:0003700">
    <property type="term" value="F:DNA-binding transcription factor activity"/>
    <property type="evidence" value="ECO:0007669"/>
    <property type="project" value="InterPro"/>
</dbReference>
<dbReference type="Pfam" id="PF12833">
    <property type="entry name" value="HTH_18"/>
    <property type="match status" value="1"/>
</dbReference>
<feature type="region of interest" description="Disordered" evidence="4">
    <location>
        <begin position="344"/>
        <end position="368"/>
    </location>
</feature>
<evidence type="ECO:0000256" key="5">
    <source>
        <dbReference type="SAM" id="Phobius"/>
    </source>
</evidence>
<dbReference type="KEGG" id="marq:MARGE09_P3567"/>
<feature type="region of interest" description="Disordered" evidence="4">
    <location>
        <begin position="216"/>
        <end position="236"/>
    </location>
</feature>
<dbReference type="SUPFAM" id="SSF46689">
    <property type="entry name" value="Homeodomain-like"/>
    <property type="match status" value="1"/>
</dbReference>
<sequence length="368" mass="41275">MSFFQATSLIALTLIAWHVVALFRAKTTTHQFHAVFLLILAIPLLHNYAQLSGYVIWPIATALCRSLLLVYGPMLYLFLRHIVKRPAKYWQWHFAPYILIACYKALSGGDYPPLLLVGVFFMHIAFYSIQTLQLLKAHNRVLTILLRRFAGASQHWLMWQTFGIAFLAFMDVAIIAWLSLGGQVNPWVWQCVMLCLSIYVLSIAALTAWQPGIFDPPQEPTTSSPSPYSAPSPKPRQLELAPSTAIALGEKLNAHLLEQQAYRQNDLSLDTLAATLGLSRQQMSELLNAHLKTGFYELINEYRINDAKAALTTSQAAVLDIAFAVGFNSKNAFYRAFKAATGKTPGDFRKHARHNQQAPPTELKNAVF</sequence>
<dbReference type="InterPro" id="IPR018062">
    <property type="entry name" value="HTH_AraC-typ_CS"/>
</dbReference>
<evidence type="ECO:0000256" key="1">
    <source>
        <dbReference type="ARBA" id="ARBA00023015"/>
    </source>
</evidence>
<dbReference type="PROSITE" id="PS00041">
    <property type="entry name" value="HTH_ARAC_FAMILY_1"/>
    <property type="match status" value="1"/>
</dbReference>
<keyword evidence="5" id="KW-0812">Transmembrane</keyword>
<keyword evidence="3" id="KW-0804">Transcription</keyword>
<dbReference type="InterPro" id="IPR020449">
    <property type="entry name" value="Tscrpt_reg_AraC-type_HTH"/>
</dbReference>
<feature type="domain" description="HTH araC/xylS-type" evidence="6">
    <location>
        <begin position="250"/>
        <end position="351"/>
    </location>
</feature>
<gene>
    <name evidence="7" type="ORF">MARGE09_P3567</name>
</gene>
<dbReference type="PROSITE" id="PS01124">
    <property type="entry name" value="HTH_ARAC_FAMILY_2"/>
    <property type="match status" value="1"/>
</dbReference>
<dbReference type="Gene3D" id="1.10.10.60">
    <property type="entry name" value="Homeodomain-like"/>
    <property type="match status" value="2"/>
</dbReference>
<keyword evidence="5" id="KW-1133">Transmembrane helix</keyword>
<keyword evidence="7" id="KW-0418">Kinase</keyword>
<reference evidence="7 8" key="1">
    <citation type="journal article" date="2022" name="IScience">
        <title>An ultrasensitive nanofiber-based assay for enzymatic hydrolysis and deep-sea microbial degradation of cellulose.</title>
        <authorList>
            <person name="Tsudome M."/>
            <person name="Tachioka M."/>
            <person name="Miyazaki M."/>
            <person name="Uchimura K."/>
            <person name="Tsuda M."/>
            <person name="Takaki Y."/>
            <person name="Deguchi S."/>
        </authorList>
    </citation>
    <scope>NUCLEOTIDE SEQUENCE [LARGE SCALE GENOMIC DNA]</scope>
    <source>
        <strain evidence="7 8">GE09</strain>
    </source>
</reference>
<proteinExistence type="predicted"/>
<accession>A0AAN1WKQ3</accession>
<evidence type="ECO:0000259" key="6">
    <source>
        <dbReference type="PROSITE" id="PS01124"/>
    </source>
</evidence>
<dbReference type="AlphaFoldDB" id="A0AAN1WKQ3"/>
<dbReference type="Proteomes" id="UP001320119">
    <property type="component" value="Chromosome"/>
</dbReference>
<feature type="transmembrane region" description="Helical" evidence="5">
    <location>
        <begin position="187"/>
        <end position="209"/>
    </location>
</feature>
<evidence type="ECO:0000256" key="4">
    <source>
        <dbReference type="SAM" id="MobiDB-lite"/>
    </source>
</evidence>
<feature type="transmembrane region" description="Helical" evidence="5">
    <location>
        <begin position="112"/>
        <end position="135"/>
    </location>
</feature>
<dbReference type="PANTHER" id="PTHR43280">
    <property type="entry name" value="ARAC-FAMILY TRANSCRIPTIONAL REGULATOR"/>
    <property type="match status" value="1"/>
</dbReference>
<evidence type="ECO:0000256" key="3">
    <source>
        <dbReference type="ARBA" id="ARBA00023163"/>
    </source>
</evidence>
<feature type="transmembrane region" description="Helical" evidence="5">
    <location>
        <begin position="32"/>
        <end position="49"/>
    </location>
</feature>
<evidence type="ECO:0000313" key="8">
    <source>
        <dbReference type="Proteomes" id="UP001320119"/>
    </source>
</evidence>
<dbReference type="PRINTS" id="PR00032">
    <property type="entry name" value="HTHARAC"/>
</dbReference>
<keyword evidence="1" id="KW-0805">Transcription regulation</keyword>
<keyword evidence="8" id="KW-1185">Reference proteome</keyword>
<dbReference type="PANTHER" id="PTHR43280:SF29">
    <property type="entry name" value="ARAC-FAMILY TRANSCRIPTIONAL REGULATOR"/>
    <property type="match status" value="1"/>
</dbReference>
<dbReference type="GO" id="GO:0043565">
    <property type="term" value="F:sequence-specific DNA binding"/>
    <property type="evidence" value="ECO:0007669"/>
    <property type="project" value="InterPro"/>
</dbReference>
<feature type="transmembrane region" description="Helical" evidence="5">
    <location>
        <begin position="156"/>
        <end position="181"/>
    </location>
</feature>
<keyword evidence="2" id="KW-0238">DNA-binding</keyword>
<keyword evidence="5" id="KW-0472">Membrane</keyword>
<evidence type="ECO:0000313" key="7">
    <source>
        <dbReference type="EMBL" id="BCD99365.1"/>
    </source>
</evidence>
<dbReference type="InterPro" id="IPR009057">
    <property type="entry name" value="Homeodomain-like_sf"/>
</dbReference>
<dbReference type="RefSeq" id="WP_236984588.1">
    <property type="nucleotide sequence ID" value="NZ_AP023086.1"/>
</dbReference>
<feature type="transmembrane region" description="Helical" evidence="5">
    <location>
        <begin position="6"/>
        <end position="25"/>
    </location>
</feature>
<dbReference type="GO" id="GO:0016301">
    <property type="term" value="F:kinase activity"/>
    <property type="evidence" value="ECO:0007669"/>
    <property type="project" value="UniProtKB-KW"/>
</dbReference>
<dbReference type="SMART" id="SM00342">
    <property type="entry name" value="HTH_ARAC"/>
    <property type="match status" value="1"/>
</dbReference>
<organism evidence="7 8">
    <name type="scientific">Marinagarivorans cellulosilyticus</name>
    <dbReference type="NCBI Taxonomy" id="2721545"/>
    <lineage>
        <taxon>Bacteria</taxon>
        <taxon>Pseudomonadati</taxon>
        <taxon>Pseudomonadota</taxon>
        <taxon>Gammaproteobacteria</taxon>
        <taxon>Cellvibrionales</taxon>
        <taxon>Cellvibrionaceae</taxon>
        <taxon>Marinagarivorans</taxon>
    </lineage>
</organism>
<dbReference type="InterPro" id="IPR018060">
    <property type="entry name" value="HTH_AraC"/>
</dbReference>
<protein>
    <submittedName>
        <fullName evidence="7">Two-component system, sensor histidine kinase LadS</fullName>
    </submittedName>
</protein>
<evidence type="ECO:0000256" key="2">
    <source>
        <dbReference type="ARBA" id="ARBA00023125"/>
    </source>
</evidence>